<gene>
    <name evidence="1" type="ORF">BG006_009259</name>
</gene>
<dbReference type="InterPro" id="IPR011333">
    <property type="entry name" value="SKP1/BTB/POZ_sf"/>
</dbReference>
<dbReference type="EMBL" id="JAAAUY010000666">
    <property type="protein sequence ID" value="KAF9327424.1"/>
    <property type="molecule type" value="Genomic_DNA"/>
</dbReference>
<dbReference type="Gene3D" id="3.30.710.10">
    <property type="entry name" value="Potassium Channel Kv1.1, Chain A"/>
    <property type="match status" value="1"/>
</dbReference>
<sequence length="188" mass="21321">MSADALLKCIALVTEFSLESYCNLIRYLYTGTIELKIDLNDFSIGSTPNKPFLLNCKERPVVEGLFYSHASIGSDPLLDTKTAAAVLKVEHTTSGELLQHADCYQVRDLRGYCRAWIIESMDKSNAMSILFGFAYRFEDLKSVVLKFVVDHLDKMYAGEKDPFEEYKDHPERSTLLADLLKFKFKAPA</sequence>
<comment type="caution">
    <text evidence="1">The sequence shown here is derived from an EMBL/GenBank/DDBJ whole genome shotgun (WGS) entry which is preliminary data.</text>
</comment>
<reference evidence="1" key="1">
    <citation type="journal article" date="2020" name="Fungal Divers.">
        <title>Resolving the Mortierellaceae phylogeny through synthesis of multi-gene phylogenetics and phylogenomics.</title>
        <authorList>
            <person name="Vandepol N."/>
            <person name="Liber J."/>
            <person name="Desiro A."/>
            <person name="Na H."/>
            <person name="Kennedy M."/>
            <person name="Barry K."/>
            <person name="Grigoriev I.V."/>
            <person name="Miller A.N."/>
            <person name="O'Donnell K."/>
            <person name="Stajich J.E."/>
            <person name="Bonito G."/>
        </authorList>
    </citation>
    <scope>NUCLEOTIDE SEQUENCE</scope>
    <source>
        <strain evidence="1">NVP1</strain>
    </source>
</reference>
<name>A0A9P5VJK5_9FUNG</name>
<evidence type="ECO:0008006" key="3">
    <source>
        <dbReference type="Google" id="ProtNLM"/>
    </source>
</evidence>
<accession>A0A9P5VJK5</accession>
<organism evidence="1 2">
    <name type="scientific">Podila minutissima</name>
    <dbReference type="NCBI Taxonomy" id="64525"/>
    <lineage>
        <taxon>Eukaryota</taxon>
        <taxon>Fungi</taxon>
        <taxon>Fungi incertae sedis</taxon>
        <taxon>Mucoromycota</taxon>
        <taxon>Mortierellomycotina</taxon>
        <taxon>Mortierellomycetes</taxon>
        <taxon>Mortierellales</taxon>
        <taxon>Mortierellaceae</taxon>
        <taxon>Podila</taxon>
    </lineage>
</organism>
<proteinExistence type="predicted"/>
<dbReference type="Proteomes" id="UP000696485">
    <property type="component" value="Unassembled WGS sequence"/>
</dbReference>
<protein>
    <recommendedName>
        <fullName evidence="3">BTB domain-containing protein</fullName>
    </recommendedName>
</protein>
<dbReference type="AlphaFoldDB" id="A0A9P5VJK5"/>
<evidence type="ECO:0000313" key="2">
    <source>
        <dbReference type="Proteomes" id="UP000696485"/>
    </source>
</evidence>
<evidence type="ECO:0000313" key="1">
    <source>
        <dbReference type="EMBL" id="KAF9327424.1"/>
    </source>
</evidence>
<keyword evidence="2" id="KW-1185">Reference proteome</keyword>